<evidence type="ECO:0000313" key="7">
    <source>
        <dbReference type="Proteomes" id="UP000594262"/>
    </source>
</evidence>
<dbReference type="Pfam" id="PF00743">
    <property type="entry name" value="FMO-like"/>
    <property type="match status" value="1"/>
</dbReference>
<organism evidence="6 7">
    <name type="scientific">Clytia hemisphaerica</name>
    <dbReference type="NCBI Taxonomy" id="252671"/>
    <lineage>
        <taxon>Eukaryota</taxon>
        <taxon>Metazoa</taxon>
        <taxon>Cnidaria</taxon>
        <taxon>Hydrozoa</taxon>
        <taxon>Hydroidolina</taxon>
        <taxon>Leptothecata</taxon>
        <taxon>Obeliida</taxon>
        <taxon>Clytiidae</taxon>
        <taxon>Clytia</taxon>
    </lineage>
</organism>
<keyword evidence="3 5" id="KW-0274">FAD</keyword>
<keyword evidence="7" id="KW-1185">Reference proteome</keyword>
<dbReference type="GO" id="GO:0050661">
    <property type="term" value="F:NADP binding"/>
    <property type="evidence" value="ECO:0007669"/>
    <property type="project" value="InterPro"/>
</dbReference>
<dbReference type="PANTHER" id="PTHR23023">
    <property type="entry name" value="DIMETHYLANILINE MONOOXYGENASE"/>
    <property type="match status" value="1"/>
</dbReference>
<evidence type="ECO:0000313" key="6">
    <source>
        <dbReference type="EnsemblMetazoa" id="CLYHEMP020949.1"/>
    </source>
</evidence>
<comment type="similarity">
    <text evidence="1 5">Belongs to the FMO family.</text>
</comment>
<evidence type="ECO:0000256" key="4">
    <source>
        <dbReference type="ARBA" id="ARBA00023002"/>
    </source>
</evidence>
<evidence type="ECO:0000256" key="1">
    <source>
        <dbReference type="ARBA" id="ARBA00009183"/>
    </source>
</evidence>
<dbReference type="AlphaFoldDB" id="A0A7M5XBZ8"/>
<sequence length="149" mass="17102">SALVAFAKAQENGGEIPEVVCFEKQSSMGGLWIYDGRVGVNEYGEPIRSPMYRDLRLNSPKEVEEYYDYTYDEHFGQKPIPSYCDRATKLDYLIGRAKKYDVEKFVKFSSVVIKVEKLGDEFSVIYKHLPSKESFEESFDYVIVASGLH</sequence>
<dbReference type="InterPro" id="IPR050346">
    <property type="entry name" value="FMO-like"/>
</dbReference>
<evidence type="ECO:0000256" key="3">
    <source>
        <dbReference type="ARBA" id="ARBA00022827"/>
    </source>
</evidence>
<dbReference type="SUPFAM" id="SSF51905">
    <property type="entry name" value="FAD/NAD(P)-binding domain"/>
    <property type="match status" value="1"/>
</dbReference>
<accession>A0A7M5XBZ8</accession>
<dbReference type="Proteomes" id="UP000594262">
    <property type="component" value="Unplaced"/>
</dbReference>
<dbReference type="GO" id="GO:0004499">
    <property type="term" value="F:N,N-dimethylaniline monooxygenase activity"/>
    <property type="evidence" value="ECO:0007669"/>
    <property type="project" value="InterPro"/>
</dbReference>
<dbReference type="InterPro" id="IPR036188">
    <property type="entry name" value="FAD/NAD-bd_sf"/>
</dbReference>
<dbReference type="OrthoDB" id="10058341at2759"/>
<keyword evidence="2 5" id="KW-0285">Flavoprotein</keyword>
<evidence type="ECO:0000256" key="5">
    <source>
        <dbReference type="RuleBase" id="RU361177"/>
    </source>
</evidence>
<comment type="cofactor">
    <cofactor evidence="5">
        <name>FAD</name>
        <dbReference type="ChEBI" id="CHEBI:57692"/>
    </cofactor>
</comment>
<dbReference type="Gene3D" id="3.50.50.60">
    <property type="entry name" value="FAD/NAD(P)-binding domain"/>
    <property type="match status" value="1"/>
</dbReference>
<keyword evidence="4 5" id="KW-0560">Oxidoreductase</keyword>
<dbReference type="GO" id="GO:0050660">
    <property type="term" value="F:flavin adenine dinucleotide binding"/>
    <property type="evidence" value="ECO:0007669"/>
    <property type="project" value="InterPro"/>
</dbReference>
<dbReference type="InterPro" id="IPR020946">
    <property type="entry name" value="Flavin_mOase-like"/>
</dbReference>
<reference evidence="6" key="1">
    <citation type="submission" date="2021-01" db="UniProtKB">
        <authorList>
            <consortium name="EnsemblMetazoa"/>
        </authorList>
    </citation>
    <scope>IDENTIFICATION</scope>
</reference>
<evidence type="ECO:0000256" key="2">
    <source>
        <dbReference type="ARBA" id="ARBA00022630"/>
    </source>
</evidence>
<dbReference type="EC" id="1.-.-.-" evidence="5"/>
<protein>
    <recommendedName>
        <fullName evidence="5">Flavin-containing monooxygenase</fullName>
        <ecNumber evidence="5">1.-.-.-</ecNumber>
    </recommendedName>
</protein>
<proteinExistence type="inferred from homology"/>
<name>A0A7M5XBZ8_9CNID</name>
<dbReference type="EnsemblMetazoa" id="CLYHEMT020949.1">
    <property type="protein sequence ID" value="CLYHEMP020949.1"/>
    <property type="gene ID" value="CLYHEMG020949"/>
</dbReference>
<keyword evidence="5" id="KW-0503">Monooxygenase</keyword>